<dbReference type="InterPro" id="IPR048395">
    <property type="entry name" value="Glyco_hydro_31_C"/>
</dbReference>
<keyword evidence="2" id="KW-0326">Glycosidase</keyword>
<dbReference type="SUPFAM" id="SSF51445">
    <property type="entry name" value="(Trans)glycosidases"/>
    <property type="match status" value="1"/>
</dbReference>
<proteinExistence type="inferred from homology"/>
<dbReference type="PANTHER" id="PTHR46959">
    <property type="entry name" value="SULFOQUINOVOSIDASE"/>
    <property type="match status" value="1"/>
</dbReference>
<protein>
    <submittedName>
        <fullName evidence="7">Uncharacterized protein</fullName>
    </submittedName>
</protein>
<dbReference type="Gene3D" id="2.60.40.1760">
    <property type="entry name" value="glycosyl hydrolase (family 31)"/>
    <property type="match status" value="1"/>
</dbReference>
<dbReference type="SUPFAM" id="SSF51011">
    <property type="entry name" value="Glycosyl hydrolase domain"/>
    <property type="match status" value="1"/>
</dbReference>
<evidence type="ECO:0000313" key="7">
    <source>
        <dbReference type="EMBL" id="AUX40031.1"/>
    </source>
</evidence>
<accession>A0A2L0EL49</accession>
<dbReference type="GO" id="GO:0004553">
    <property type="term" value="F:hydrolase activity, hydrolyzing O-glycosyl compounds"/>
    <property type="evidence" value="ECO:0007669"/>
    <property type="project" value="InterPro"/>
</dbReference>
<dbReference type="OrthoDB" id="176168at2"/>
<dbReference type="Pfam" id="PF01055">
    <property type="entry name" value="Glyco_hydro_31_2nd"/>
    <property type="match status" value="1"/>
</dbReference>
<gene>
    <name evidence="7" type="ORF">SOCE26_014260</name>
</gene>
<sequence length="837" mass="90707">MRRSLTFRLAVLSFATLAAAACSGDGGAPRGPEIDLSSDDVRVAIALSPFALRVYDAGGALVLATDATTAEGAYGGLAATVDQPTMKPQLLPGWDGYRAGEGPWRGLRAATLREATASSATLEVSGDGALATVHVSVDGARVRLAVEASDPEGASPAESLKTSLSFASGEDERFFGMGERYATVDHRGWSLYSWAEEGALGRGEDAQPAADNPYPSGPSMTYFPVPFLLSSRGYGVHLDTTFRSEVHFNSERPDAWRLAVNAPRFEATLYVQKDPLATLSAYTEDTGRPPVPAHWVFGPRRRVNVGTTVDDVPEWQLLRQKKIPITGIDDAVHFLPANSHVGREETLAAWTETLHAAGYKVMAYNMPYVAESSEDAAPEYAHGLENGFFVKGPDGAPVLTEFISGELLTLATIDLTNPDAFAWFQDLLRRSLDLGYDGWMHDFGEYIPREAIAHDGRRGAELHNAFPVLSAKAAHELLEAERPGDHLFFVRSGYTGTQALVPAVWGGDAEATFDETLGLPSAVRGGLNLSMSGVPYWGSDMTGFKCITDAPNDKEVYLRWVELGAVSPIMMEQNACANPIEKRTKWTLWSDAETTEVYAEHARLHTRLLPYFLVLAQAAHETGRPMTLHPFLMHPDQPEALAVDDAFYLGPALYAAPVVRRGQVEKELWLPPGRFVDLHEMRVHEGDAVVRLPAPLSRLPLLLVSGQILPLLDPSIDTLAPATDPDVVTLDDVADRLDVRVALSPGESASIRLADGTELEARRSLERSDDPGGLVEVEASELPDCTGCFHAEKEGDVDRLRVGGPSGKGAELALQDVELVVRGGPARRVRWDVLRLP</sequence>
<dbReference type="Gene3D" id="2.60.40.1180">
    <property type="entry name" value="Golgi alpha-mannosidase II"/>
    <property type="match status" value="1"/>
</dbReference>
<evidence type="ECO:0000259" key="5">
    <source>
        <dbReference type="Pfam" id="PF13802"/>
    </source>
</evidence>
<dbReference type="RefSeq" id="WP_104977901.1">
    <property type="nucleotide sequence ID" value="NZ_CP012673.1"/>
</dbReference>
<feature type="domain" description="Glycosyl hydrolase family 31 C-terminal" evidence="6">
    <location>
        <begin position="624"/>
        <end position="709"/>
    </location>
</feature>
<feature type="signal peptide" evidence="3">
    <location>
        <begin position="1"/>
        <end position="20"/>
    </location>
</feature>
<comment type="similarity">
    <text evidence="1 2">Belongs to the glycosyl hydrolase 31 family.</text>
</comment>
<evidence type="ECO:0000256" key="1">
    <source>
        <dbReference type="ARBA" id="ARBA00007806"/>
    </source>
</evidence>
<dbReference type="GO" id="GO:0005975">
    <property type="term" value="P:carbohydrate metabolic process"/>
    <property type="evidence" value="ECO:0007669"/>
    <property type="project" value="InterPro"/>
</dbReference>
<dbReference type="SUPFAM" id="SSF74650">
    <property type="entry name" value="Galactose mutarotase-like"/>
    <property type="match status" value="1"/>
</dbReference>
<dbReference type="Pfam" id="PF21365">
    <property type="entry name" value="Glyco_hydro_31_3rd"/>
    <property type="match status" value="1"/>
</dbReference>
<dbReference type="InterPro" id="IPR052990">
    <property type="entry name" value="Sulfoquinovosidase_GH31"/>
</dbReference>
<dbReference type="InterPro" id="IPR017853">
    <property type="entry name" value="GH"/>
</dbReference>
<dbReference type="InterPro" id="IPR011013">
    <property type="entry name" value="Gal_mutarotase_sf_dom"/>
</dbReference>
<dbReference type="InterPro" id="IPR025887">
    <property type="entry name" value="Glyco_hydro_31_N_dom"/>
</dbReference>
<dbReference type="Proteomes" id="UP000238348">
    <property type="component" value="Chromosome"/>
</dbReference>
<feature type="chain" id="PRO_5014791682" evidence="3">
    <location>
        <begin position="21"/>
        <end position="837"/>
    </location>
</feature>
<dbReference type="CDD" id="cd14752">
    <property type="entry name" value="GH31_N"/>
    <property type="match status" value="1"/>
</dbReference>
<evidence type="ECO:0000259" key="6">
    <source>
        <dbReference type="Pfam" id="PF21365"/>
    </source>
</evidence>
<dbReference type="PROSITE" id="PS51257">
    <property type="entry name" value="PROKAR_LIPOPROTEIN"/>
    <property type="match status" value="1"/>
</dbReference>
<dbReference type="GO" id="GO:0030246">
    <property type="term" value="F:carbohydrate binding"/>
    <property type="evidence" value="ECO:0007669"/>
    <property type="project" value="InterPro"/>
</dbReference>
<dbReference type="EMBL" id="CP012673">
    <property type="protein sequence ID" value="AUX40031.1"/>
    <property type="molecule type" value="Genomic_DNA"/>
</dbReference>
<reference evidence="7 8" key="1">
    <citation type="submission" date="2015-09" db="EMBL/GenBank/DDBJ databases">
        <title>Sorangium comparison.</title>
        <authorList>
            <person name="Zaburannyi N."/>
            <person name="Bunk B."/>
            <person name="Overmann J."/>
            <person name="Mueller R."/>
        </authorList>
    </citation>
    <scope>NUCLEOTIDE SEQUENCE [LARGE SCALE GENOMIC DNA]</scope>
    <source>
        <strain evidence="7 8">So ce26</strain>
    </source>
</reference>
<dbReference type="PANTHER" id="PTHR46959:SF2">
    <property type="entry name" value="SULFOQUINOVOSIDASE"/>
    <property type="match status" value="1"/>
</dbReference>
<dbReference type="Pfam" id="PF13802">
    <property type="entry name" value="Gal_mutarotas_2"/>
    <property type="match status" value="1"/>
</dbReference>
<organism evidence="7 8">
    <name type="scientific">Sorangium cellulosum</name>
    <name type="common">Polyangium cellulosum</name>
    <dbReference type="NCBI Taxonomy" id="56"/>
    <lineage>
        <taxon>Bacteria</taxon>
        <taxon>Pseudomonadati</taxon>
        <taxon>Myxococcota</taxon>
        <taxon>Polyangia</taxon>
        <taxon>Polyangiales</taxon>
        <taxon>Polyangiaceae</taxon>
        <taxon>Sorangium</taxon>
    </lineage>
</organism>
<evidence type="ECO:0000259" key="4">
    <source>
        <dbReference type="Pfam" id="PF01055"/>
    </source>
</evidence>
<feature type="domain" description="Glycoside hydrolase family 31 N-terminal" evidence="5">
    <location>
        <begin position="34"/>
        <end position="246"/>
    </location>
</feature>
<feature type="domain" description="Glycoside hydrolase family 31 TIM barrel" evidence="4">
    <location>
        <begin position="289"/>
        <end position="612"/>
    </location>
</feature>
<name>A0A2L0EL49_SORCE</name>
<evidence type="ECO:0000313" key="8">
    <source>
        <dbReference type="Proteomes" id="UP000238348"/>
    </source>
</evidence>
<keyword evidence="2" id="KW-0378">Hydrolase</keyword>
<dbReference type="InterPro" id="IPR000322">
    <property type="entry name" value="Glyco_hydro_31_TIM"/>
</dbReference>
<evidence type="ECO:0000256" key="3">
    <source>
        <dbReference type="SAM" id="SignalP"/>
    </source>
</evidence>
<dbReference type="InterPro" id="IPR013780">
    <property type="entry name" value="Glyco_hydro_b"/>
</dbReference>
<dbReference type="Gene3D" id="3.20.20.80">
    <property type="entry name" value="Glycosidases"/>
    <property type="match status" value="1"/>
</dbReference>
<evidence type="ECO:0000256" key="2">
    <source>
        <dbReference type="RuleBase" id="RU361185"/>
    </source>
</evidence>
<keyword evidence="3" id="KW-0732">Signal</keyword>
<dbReference type="AlphaFoldDB" id="A0A2L0EL49"/>